<dbReference type="EMBL" id="LK996017">
    <property type="protein sequence ID" value="CDW99920.1"/>
    <property type="molecule type" value="Genomic_DNA"/>
</dbReference>
<organism evidence="1">
    <name type="scientific">Desulfitobacterium hafniense</name>
    <name type="common">Desulfitobacterium frappieri</name>
    <dbReference type="NCBI Taxonomy" id="49338"/>
    <lineage>
        <taxon>Bacteria</taxon>
        <taxon>Bacillati</taxon>
        <taxon>Bacillota</taxon>
        <taxon>Clostridia</taxon>
        <taxon>Eubacteriales</taxon>
        <taxon>Desulfitobacteriaceae</taxon>
        <taxon>Desulfitobacterium</taxon>
    </lineage>
</organism>
<accession>A0A098AV33</accession>
<dbReference type="InterPro" id="IPR045721">
    <property type="entry name" value="DUF6075"/>
</dbReference>
<dbReference type="AlphaFoldDB" id="A0A098AV33"/>
<dbReference type="PATRIC" id="fig|49338.4.peg.38"/>
<sequence>METIRFASKEHKAFYCEMLIKTRNDDVYHRAFFYAMGICAETRRNIRSLFDFKNGGINPDGLSDPWQTGSTRRLCRLAFNLWNGFTEEGKENRSTPYELFDCGFAPYFFEAIRLRYPEYCRNMEHTVPRLSYQSR</sequence>
<evidence type="ECO:0000313" key="1">
    <source>
        <dbReference type="EMBL" id="CDW99920.1"/>
    </source>
</evidence>
<proteinExistence type="predicted"/>
<dbReference type="Pfam" id="PF19552">
    <property type="entry name" value="DUF6075"/>
    <property type="match status" value="1"/>
</dbReference>
<protein>
    <submittedName>
        <fullName evidence="1">Uncharacterized protein</fullName>
    </submittedName>
</protein>
<dbReference type="RefSeq" id="WP_208925061.1">
    <property type="nucleotide sequence ID" value="NZ_LK996017.1"/>
</dbReference>
<name>A0A098AV33_DESHA</name>
<gene>
    <name evidence="1" type="ORF">DPCES_0033</name>
</gene>
<reference evidence="1" key="1">
    <citation type="submission" date="2014-07" db="EMBL/GenBank/DDBJ databases">
        <authorList>
            <person name="Hornung V.Bastian."/>
        </authorList>
    </citation>
    <scope>NUCLEOTIDE SEQUENCE</scope>
    <source>
        <strain evidence="1">PCE-S</strain>
    </source>
</reference>